<dbReference type="EMBL" id="PFCO01000004">
    <property type="protein sequence ID" value="PIR69630.1"/>
    <property type="molecule type" value="Genomic_DNA"/>
</dbReference>
<dbReference type="AlphaFoldDB" id="A0A2H0TDK7"/>
<dbReference type="Proteomes" id="UP000231503">
    <property type="component" value="Unassembled WGS sequence"/>
</dbReference>
<reference evidence="3" key="1">
    <citation type="submission" date="2017-09" db="EMBL/GenBank/DDBJ databases">
        <title>Depth-based differentiation of microbial function through sediment-hosted aquifers and enrichment of novel symbionts in the deep terrestrial subsurface.</title>
        <authorList>
            <person name="Probst A.J."/>
            <person name="Ladd B."/>
            <person name="Jarett J.K."/>
            <person name="Geller-Mcgrath D.E."/>
            <person name="Sieber C.M.K."/>
            <person name="Emerson J.B."/>
            <person name="Anantharaman K."/>
            <person name="Thomas B.C."/>
            <person name="Malmstrom R."/>
            <person name="Stieglmeier M."/>
            <person name="Klingl A."/>
            <person name="Woyke T."/>
            <person name="Ryan C.M."/>
            <person name="Banfield J.F."/>
        </authorList>
    </citation>
    <scope>NUCLEOTIDE SEQUENCE [LARGE SCALE GENOMIC DNA]</scope>
</reference>
<comment type="caution">
    <text evidence="2">The sequence shown here is derived from an EMBL/GenBank/DDBJ whole genome shotgun (WGS) entry which is preliminary data.</text>
</comment>
<evidence type="ECO:0000313" key="2">
    <source>
        <dbReference type="EMBL" id="PIR69630.1"/>
    </source>
</evidence>
<proteinExistence type="predicted"/>
<dbReference type="Gene3D" id="3.90.79.10">
    <property type="entry name" value="Nucleoside Triphosphate Pyrophosphohydrolase"/>
    <property type="match status" value="1"/>
</dbReference>
<name>A0A2H0TDK7_9BACT</name>
<feature type="domain" description="Nudix hydrolase" evidence="1">
    <location>
        <begin position="22"/>
        <end position="158"/>
    </location>
</feature>
<dbReference type="InterPro" id="IPR000086">
    <property type="entry name" value="NUDIX_hydrolase_dom"/>
</dbReference>
<sequence length="165" mass="18958">MQMPRKSASKMPDTVAMTVKLPQLKAAGGLVYNDRHHILLIFKRGKWDLPKGRLETSTANAVETALREVSEETGLDNTKLTSEGKIVSTYHTTRHGNKKYIKKTNWFVVRYHGVDSDVSPLIEEGIIECRWVHLSDLDNYLPLLLPRIHYVIDFWLENLAYAPRK</sequence>
<protein>
    <recommendedName>
        <fullName evidence="1">Nudix hydrolase domain-containing protein</fullName>
    </recommendedName>
</protein>
<dbReference type="PROSITE" id="PS51462">
    <property type="entry name" value="NUDIX"/>
    <property type="match status" value="1"/>
</dbReference>
<evidence type="ECO:0000259" key="1">
    <source>
        <dbReference type="PROSITE" id="PS51462"/>
    </source>
</evidence>
<gene>
    <name evidence="2" type="ORF">COU47_01865</name>
</gene>
<dbReference type="CDD" id="cd03673">
    <property type="entry name" value="NUDIX_Ap6A_hydrolase"/>
    <property type="match status" value="1"/>
</dbReference>
<dbReference type="SUPFAM" id="SSF55811">
    <property type="entry name" value="Nudix"/>
    <property type="match status" value="1"/>
</dbReference>
<accession>A0A2H0TDK7</accession>
<dbReference type="InterPro" id="IPR015797">
    <property type="entry name" value="NUDIX_hydrolase-like_dom_sf"/>
</dbReference>
<organism evidence="2 3">
    <name type="scientific">Candidatus Niyogibacteria bacterium CG10_big_fil_rev_8_21_14_0_10_46_36</name>
    <dbReference type="NCBI Taxonomy" id="1974726"/>
    <lineage>
        <taxon>Bacteria</taxon>
        <taxon>Candidatus Niyogiibacteriota</taxon>
    </lineage>
</organism>
<evidence type="ECO:0000313" key="3">
    <source>
        <dbReference type="Proteomes" id="UP000231503"/>
    </source>
</evidence>
<dbReference type="Pfam" id="PF00293">
    <property type="entry name" value="NUDIX"/>
    <property type="match status" value="1"/>
</dbReference>